<protein>
    <recommendedName>
        <fullName evidence="3">DUF1579 domain-containing protein</fullName>
    </recommendedName>
</protein>
<dbReference type="Pfam" id="PF07617">
    <property type="entry name" value="DUF1579"/>
    <property type="match status" value="1"/>
</dbReference>
<accession>A0A5C6C8F1</accession>
<gene>
    <name evidence="1" type="ORF">Pla52o_43260</name>
</gene>
<comment type="caution">
    <text evidence="1">The sequence shown here is derived from an EMBL/GenBank/DDBJ whole genome shotgun (WGS) entry which is preliminary data.</text>
</comment>
<dbReference type="OrthoDB" id="512336at2"/>
<evidence type="ECO:0000313" key="1">
    <source>
        <dbReference type="EMBL" id="TWU20448.1"/>
    </source>
</evidence>
<evidence type="ECO:0000313" key="2">
    <source>
        <dbReference type="Proteomes" id="UP000316304"/>
    </source>
</evidence>
<reference evidence="1 2" key="1">
    <citation type="submission" date="2019-02" db="EMBL/GenBank/DDBJ databases">
        <title>Deep-cultivation of Planctomycetes and their phenomic and genomic characterization uncovers novel biology.</title>
        <authorList>
            <person name="Wiegand S."/>
            <person name="Jogler M."/>
            <person name="Boedeker C."/>
            <person name="Pinto D."/>
            <person name="Vollmers J."/>
            <person name="Rivas-Marin E."/>
            <person name="Kohn T."/>
            <person name="Peeters S.H."/>
            <person name="Heuer A."/>
            <person name="Rast P."/>
            <person name="Oberbeckmann S."/>
            <person name="Bunk B."/>
            <person name="Jeske O."/>
            <person name="Meyerdierks A."/>
            <person name="Storesund J.E."/>
            <person name="Kallscheuer N."/>
            <person name="Luecker S."/>
            <person name="Lage O.M."/>
            <person name="Pohl T."/>
            <person name="Merkel B.J."/>
            <person name="Hornburger P."/>
            <person name="Mueller R.-W."/>
            <person name="Bruemmer F."/>
            <person name="Labrenz M."/>
            <person name="Spormann A.M."/>
            <person name="Op Den Camp H."/>
            <person name="Overmann J."/>
            <person name="Amann R."/>
            <person name="Jetten M.S.M."/>
            <person name="Mascher T."/>
            <person name="Medema M.H."/>
            <person name="Devos D.P."/>
            <person name="Kaster A.-K."/>
            <person name="Ovreas L."/>
            <person name="Rohde M."/>
            <person name="Galperin M.Y."/>
            <person name="Jogler C."/>
        </authorList>
    </citation>
    <scope>NUCLEOTIDE SEQUENCE [LARGE SCALE GENOMIC DNA]</scope>
    <source>
        <strain evidence="1 2">Pla52o</strain>
    </source>
</reference>
<name>A0A5C6C8F1_9BACT</name>
<dbReference type="AlphaFoldDB" id="A0A5C6C8F1"/>
<sequence length="157" mass="17950">MFAKPQHEHQWLDPLIGQWKIEHECQEPDGKISTTLGVMNCRSLGGMWLICESSGESSEAELWSSIMTLGYDPQRKQYVGTFVGSMMTNIWHYQGVVDESGKRLPLESEGPAFDGSGRCKYRDTIEILDNENWLFTSELQADDGKWRQFMAGKHTRT</sequence>
<dbReference type="RefSeq" id="WP_146596397.1">
    <property type="nucleotide sequence ID" value="NZ_SJPT01000008.1"/>
</dbReference>
<proteinExistence type="predicted"/>
<dbReference type="Proteomes" id="UP000316304">
    <property type="component" value="Unassembled WGS sequence"/>
</dbReference>
<keyword evidence="2" id="KW-1185">Reference proteome</keyword>
<dbReference type="InterPro" id="IPR011473">
    <property type="entry name" value="DUF1579"/>
</dbReference>
<organism evidence="1 2">
    <name type="scientific">Novipirellula galeiformis</name>
    <dbReference type="NCBI Taxonomy" id="2528004"/>
    <lineage>
        <taxon>Bacteria</taxon>
        <taxon>Pseudomonadati</taxon>
        <taxon>Planctomycetota</taxon>
        <taxon>Planctomycetia</taxon>
        <taxon>Pirellulales</taxon>
        <taxon>Pirellulaceae</taxon>
        <taxon>Novipirellula</taxon>
    </lineage>
</organism>
<evidence type="ECO:0008006" key="3">
    <source>
        <dbReference type="Google" id="ProtNLM"/>
    </source>
</evidence>
<dbReference type="EMBL" id="SJPT01000008">
    <property type="protein sequence ID" value="TWU20448.1"/>
    <property type="molecule type" value="Genomic_DNA"/>
</dbReference>